<dbReference type="AlphaFoldDB" id="A0A6I4VX75"/>
<sequence>MTWKERRYGKKEKRAALRKLIFEGLSLERDIGFAKAKEKRKAARAMRREAKG</sequence>
<name>A0A6I4VX75_9BACL</name>
<dbReference type="EMBL" id="WUUL01000008">
    <property type="protein sequence ID" value="MXQ54530.1"/>
    <property type="molecule type" value="Genomic_DNA"/>
</dbReference>
<protein>
    <submittedName>
        <fullName evidence="1">Uncharacterized protein</fullName>
    </submittedName>
</protein>
<proteinExistence type="predicted"/>
<evidence type="ECO:0000313" key="1">
    <source>
        <dbReference type="EMBL" id="MXQ54530.1"/>
    </source>
</evidence>
<dbReference type="Proteomes" id="UP000430692">
    <property type="component" value="Unassembled WGS sequence"/>
</dbReference>
<keyword evidence="2" id="KW-1185">Reference proteome</keyword>
<gene>
    <name evidence="1" type="ORF">GSM42_12560</name>
</gene>
<comment type="caution">
    <text evidence="1">The sequence shown here is derived from an EMBL/GenBank/DDBJ whole genome shotgun (WGS) entry which is preliminary data.</text>
</comment>
<dbReference type="RefSeq" id="WP_160801888.1">
    <property type="nucleotide sequence ID" value="NZ_WUUL01000008.1"/>
</dbReference>
<organism evidence="1 2">
    <name type="scientific">Shimazuella alba</name>
    <dbReference type="NCBI Taxonomy" id="2690964"/>
    <lineage>
        <taxon>Bacteria</taxon>
        <taxon>Bacillati</taxon>
        <taxon>Bacillota</taxon>
        <taxon>Bacilli</taxon>
        <taxon>Bacillales</taxon>
        <taxon>Thermoactinomycetaceae</taxon>
        <taxon>Shimazuella</taxon>
    </lineage>
</organism>
<evidence type="ECO:0000313" key="2">
    <source>
        <dbReference type="Proteomes" id="UP000430692"/>
    </source>
</evidence>
<accession>A0A6I4VX75</accession>
<reference evidence="1 2" key="1">
    <citation type="submission" date="2019-12" db="EMBL/GenBank/DDBJ databases">
        <title>Whole-genome analyses of novel actinobacteria.</title>
        <authorList>
            <person name="Sahin N."/>
            <person name="Saygin H."/>
        </authorList>
    </citation>
    <scope>NUCLEOTIDE SEQUENCE [LARGE SCALE GENOMIC DNA]</scope>
    <source>
        <strain evidence="1 2">KC615</strain>
    </source>
</reference>